<organism evidence="3">
    <name type="scientific">Polaromonas hydrogenivorans</name>
    <dbReference type="NCBI Taxonomy" id="335476"/>
    <lineage>
        <taxon>Bacteria</taxon>
        <taxon>Pseudomonadati</taxon>
        <taxon>Pseudomonadota</taxon>
        <taxon>Betaproteobacteria</taxon>
        <taxon>Burkholderiales</taxon>
        <taxon>Comamonadaceae</taxon>
        <taxon>Polaromonas</taxon>
    </lineage>
</organism>
<dbReference type="GO" id="GO:0016818">
    <property type="term" value="F:hydrolase activity, acting on acid anhydrides, in phosphorus-containing anhydrides"/>
    <property type="evidence" value="ECO:0007669"/>
    <property type="project" value="InterPro"/>
</dbReference>
<gene>
    <name evidence="3" type="ORF">ABLV49_25670</name>
</gene>
<keyword evidence="3" id="KW-0347">Helicase</keyword>
<keyword evidence="3" id="KW-0547">Nucleotide-binding</keyword>
<dbReference type="GO" id="GO:0005524">
    <property type="term" value="F:ATP binding"/>
    <property type="evidence" value="ECO:0007669"/>
    <property type="project" value="InterPro"/>
</dbReference>
<keyword evidence="1" id="KW-0472">Membrane</keyword>
<evidence type="ECO:0000259" key="2">
    <source>
        <dbReference type="Pfam" id="PF13307"/>
    </source>
</evidence>
<evidence type="ECO:0000313" key="3">
    <source>
        <dbReference type="EMBL" id="XBP73187.1"/>
    </source>
</evidence>
<geneLocation type="plasmid" evidence="3">
    <name>p4</name>
</geneLocation>
<protein>
    <submittedName>
        <fullName evidence="3">Helicase C-terminal domain-containing protein</fullName>
    </submittedName>
</protein>
<keyword evidence="1" id="KW-1133">Transmembrane helix</keyword>
<proteinExistence type="predicted"/>
<keyword evidence="3" id="KW-0378">Hydrolase</keyword>
<dbReference type="Gene3D" id="3.40.50.300">
    <property type="entry name" value="P-loop containing nucleotide triphosphate hydrolases"/>
    <property type="match status" value="1"/>
</dbReference>
<dbReference type="EMBL" id="CP157679">
    <property type="protein sequence ID" value="XBP73187.1"/>
    <property type="molecule type" value="Genomic_DNA"/>
</dbReference>
<dbReference type="RefSeq" id="WP_349283215.1">
    <property type="nucleotide sequence ID" value="NZ_CBCSCU010000064.1"/>
</dbReference>
<keyword evidence="3" id="KW-0067">ATP-binding</keyword>
<keyword evidence="1" id="KW-0812">Transmembrane</keyword>
<name>A0AAU7LZX7_9BURK</name>
<feature type="domain" description="ATP-dependent helicase C-terminal" evidence="2">
    <location>
        <begin position="1"/>
        <end position="68"/>
    </location>
</feature>
<dbReference type="InterPro" id="IPR027417">
    <property type="entry name" value="P-loop_NTPase"/>
</dbReference>
<sequence length="147" mass="16441">MCEHIVVDKLPFTPVEEALAEWLASQGRDPFAELSVPRAGMKLAQWVGRGVRTETDRAVITVCDTRLAMLARAAAVCAGALVMLWVIGPFELMSKHRPRWFSYSHHGIEHRTAEPLASTEHFATELLNAAGTVLRRRCMPMPMPIMF</sequence>
<dbReference type="InterPro" id="IPR006555">
    <property type="entry name" value="ATP-dep_Helicase_C"/>
</dbReference>
<dbReference type="Pfam" id="PF13307">
    <property type="entry name" value="Helicase_C_2"/>
    <property type="match status" value="1"/>
</dbReference>
<dbReference type="AlphaFoldDB" id="A0AAU7LZX7"/>
<accession>A0AAU7LZX7</accession>
<dbReference type="GO" id="GO:0003676">
    <property type="term" value="F:nucleic acid binding"/>
    <property type="evidence" value="ECO:0007669"/>
    <property type="project" value="InterPro"/>
</dbReference>
<dbReference type="GO" id="GO:0006139">
    <property type="term" value="P:nucleobase-containing compound metabolic process"/>
    <property type="evidence" value="ECO:0007669"/>
    <property type="project" value="InterPro"/>
</dbReference>
<feature type="transmembrane region" description="Helical" evidence="1">
    <location>
        <begin position="69"/>
        <end position="90"/>
    </location>
</feature>
<reference evidence="3" key="1">
    <citation type="submission" date="2024-05" db="EMBL/GenBank/DDBJ databases">
        <authorList>
            <person name="Bunk B."/>
            <person name="Swiderski J."/>
            <person name="Sproer C."/>
            <person name="Thiel V."/>
        </authorList>
    </citation>
    <scope>NUCLEOTIDE SEQUENCE</scope>
    <source>
        <strain evidence="3">DSM 17735</strain>
        <plasmid evidence="3">p4</plasmid>
    </source>
</reference>
<keyword evidence="3" id="KW-0614">Plasmid</keyword>
<evidence type="ECO:0000256" key="1">
    <source>
        <dbReference type="SAM" id="Phobius"/>
    </source>
</evidence>
<dbReference type="GO" id="GO:0004386">
    <property type="term" value="F:helicase activity"/>
    <property type="evidence" value="ECO:0007669"/>
    <property type="project" value="UniProtKB-KW"/>
</dbReference>